<name>A0ABQ2M814_9ACTN</name>
<evidence type="ECO:0000313" key="2">
    <source>
        <dbReference type="EMBL" id="GGO47925.1"/>
    </source>
</evidence>
<comment type="caution">
    <text evidence="2">The sequence shown here is derived from an EMBL/GenBank/DDBJ whole genome shotgun (WGS) entry which is preliminary data.</text>
</comment>
<dbReference type="Proteomes" id="UP000656881">
    <property type="component" value="Unassembled WGS sequence"/>
</dbReference>
<organism evidence="2 3">
    <name type="scientific">Streptomyces lasiicapitis</name>
    <dbReference type="NCBI Taxonomy" id="1923961"/>
    <lineage>
        <taxon>Bacteria</taxon>
        <taxon>Bacillati</taxon>
        <taxon>Actinomycetota</taxon>
        <taxon>Actinomycetes</taxon>
        <taxon>Kitasatosporales</taxon>
        <taxon>Streptomycetaceae</taxon>
        <taxon>Streptomyces</taxon>
    </lineage>
</organism>
<dbReference type="Pfam" id="PF00668">
    <property type="entry name" value="Condensation"/>
    <property type="match status" value="1"/>
</dbReference>
<dbReference type="RefSeq" id="WP_189175180.1">
    <property type="nucleotide sequence ID" value="NZ_BMNG01000009.1"/>
</dbReference>
<evidence type="ECO:0000259" key="1">
    <source>
        <dbReference type="Pfam" id="PF00668"/>
    </source>
</evidence>
<protein>
    <recommendedName>
        <fullName evidence="1">Condensation domain-containing protein</fullName>
    </recommendedName>
</protein>
<dbReference type="Gene3D" id="3.30.559.10">
    <property type="entry name" value="Chloramphenicol acetyltransferase-like domain"/>
    <property type="match status" value="1"/>
</dbReference>
<keyword evidence="3" id="KW-1185">Reference proteome</keyword>
<sequence length="490" mass="54293">MRRKQSPDREELLRRRLAGRAGRAGSPAKVQRAAHPELSFGQRRIWFIDRLQPGSAAYTIPLAHRLRGEVDRAALDAALADVVRRHEALRTRYPADKGEPYQLVEDTPPTLRFEDLSALPDPEARAQEILAAAAEGTFDLDGGPLLRAELLRLAPADHVLAVTVHHIAFDGWSLGVFTRELAECYAARRAGHSPDLPELSLQYADFAAWQRAHLTADRLSGHLDHWRAELDGAPTVLELPGDHPRPEVPSHAAGEVPFVVPADTADRLRELAREQSASLFVVMLAAYQAVLARHAATSDLLVGVPVAGRDRRELEQLIGFFAHTLPLRARLDDDPAFTDLVARVRESALEGMTHQELPFEQLVEHLTPARELGRNPLVQVLFNLLTRETGTEPGALRLDGLDVTEFAGETVTTRFDLECHVHDHGSRLSGRIVYATELFDRTTMVWFAEHLLHFVTAVAADPSVPISDVSLVTDDELELIARWNAASDIM</sequence>
<dbReference type="PANTHER" id="PTHR45398">
    <property type="match status" value="1"/>
</dbReference>
<accession>A0ABQ2M814</accession>
<proteinExistence type="predicted"/>
<feature type="domain" description="Condensation" evidence="1">
    <location>
        <begin position="37"/>
        <end position="479"/>
    </location>
</feature>
<dbReference type="SUPFAM" id="SSF52777">
    <property type="entry name" value="CoA-dependent acyltransferases"/>
    <property type="match status" value="2"/>
</dbReference>
<dbReference type="PANTHER" id="PTHR45398:SF1">
    <property type="entry name" value="ENZYME, PUTATIVE (JCVI)-RELATED"/>
    <property type="match status" value="1"/>
</dbReference>
<dbReference type="CDD" id="cd19531">
    <property type="entry name" value="LCL_NRPS-like"/>
    <property type="match status" value="1"/>
</dbReference>
<dbReference type="EMBL" id="BMNG01000009">
    <property type="protein sequence ID" value="GGO47925.1"/>
    <property type="molecule type" value="Genomic_DNA"/>
</dbReference>
<reference evidence="3" key="1">
    <citation type="journal article" date="2019" name="Int. J. Syst. Evol. Microbiol.">
        <title>The Global Catalogue of Microorganisms (GCM) 10K type strain sequencing project: providing services to taxonomists for standard genome sequencing and annotation.</title>
        <authorList>
            <consortium name="The Broad Institute Genomics Platform"/>
            <consortium name="The Broad Institute Genome Sequencing Center for Infectious Disease"/>
            <person name="Wu L."/>
            <person name="Ma J."/>
        </authorList>
    </citation>
    <scope>NUCLEOTIDE SEQUENCE [LARGE SCALE GENOMIC DNA]</scope>
    <source>
        <strain evidence="3">CGMCC 4.7349</strain>
    </source>
</reference>
<dbReference type="InterPro" id="IPR023213">
    <property type="entry name" value="CAT-like_dom_sf"/>
</dbReference>
<dbReference type="Gene3D" id="3.30.559.30">
    <property type="entry name" value="Nonribosomal peptide synthetase, condensation domain"/>
    <property type="match status" value="1"/>
</dbReference>
<evidence type="ECO:0000313" key="3">
    <source>
        <dbReference type="Proteomes" id="UP000656881"/>
    </source>
</evidence>
<dbReference type="InterPro" id="IPR001242">
    <property type="entry name" value="Condensation_dom"/>
</dbReference>
<gene>
    <name evidence="2" type="ORF">GCM10012286_42340</name>
</gene>